<dbReference type="AlphaFoldDB" id="T1PH42"/>
<keyword evidence="1" id="KW-0732">Signal</keyword>
<evidence type="ECO:0000313" key="2">
    <source>
        <dbReference type="EMBL" id="AFP62618.1"/>
    </source>
</evidence>
<protein>
    <submittedName>
        <fullName evidence="2">Podoplanin</fullName>
    </submittedName>
</protein>
<sequence>MKLTILLCLFALQMTGILSLPLCVPSADDVPCETKGNFFQVDCMEKLKFKNSKASCFMNSNEEFIILALNNQGRDKRSLPTEDPENYQCPYKGRVEIHRVRRDAVTEDELRSEVLSAKDLNDMMNKQNEIATESPVEEITATPSETQDGESNDGHIVGIIFVITGVSDDEENNEIIPDMNETSPSVHTDDDLAETLVGLFLLGAILDELKKTQFAERNLEEEDDD</sequence>
<feature type="signal peptide" evidence="1">
    <location>
        <begin position="1"/>
        <end position="19"/>
    </location>
</feature>
<dbReference type="EMBL" id="KA647989">
    <property type="protein sequence ID" value="AFP62618.1"/>
    <property type="molecule type" value="mRNA"/>
</dbReference>
<feature type="chain" id="PRO_5004593269" evidence="1">
    <location>
        <begin position="20"/>
        <end position="225"/>
    </location>
</feature>
<organism evidence="2">
    <name type="scientific">Musca domestica</name>
    <name type="common">House fly</name>
    <dbReference type="NCBI Taxonomy" id="7370"/>
    <lineage>
        <taxon>Eukaryota</taxon>
        <taxon>Metazoa</taxon>
        <taxon>Ecdysozoa</taxon>
        <taxon>Arthropoda</taxon>
        <taxon>Hexapoda</taxon>
        <taxon>Insecta</taxon>
        <taxon>Pterygota</taxon>
        <taxon>Neoptera</taxon>
        <taxon>Endopterygota</taxon>
        <taxon>Diptera</taxon>
        <taxon>Brachycera</taxon>
        <taxon>Muscomorpha</taxon>
        <taxon>Muscoidea</taxon>
        <taxon>Muscidae</taxon>
        <taxon>Musca</taxon>
    </lineage>
</organism>
<proteinExistence type="evidence at transcript level"/>
<evidence type="ECO:0000256" key="1">
    <source>
        <dbReference type="SAM" id="SignalP"/>
    </source>
</evidence>
<reference evidence="2" key="1">
    <citation type="submission" date="2012-08" db="EMBL/GenBank/DDBJ databases">
        <title>Transcriptome of adult Musca domestica launches a platform for comparative house fly gene expression and characterization of differential gene expression among resistant and susceptible house flies.</title>
        <authorList>
            <person name="Liu N."/>
            <person name="Zhang L."/>
            <person name="Li M."/>
            <person name="Reid W."/>
        </authorList>
    </citation>
    <scope>NUCLEOTIDE SEQUENCE</scope>
    <source>
        <strain evidence="2">ALHF</strain>
        <tissue evidence="2">Whole body</tissue>
    </source>
</reference>
<name>T1PH42_MUSDO</name>
<accession>T1PH42</accession>